<feature type="compositionally biased region" description="Low complexity" evidence="1">
    <location>
        <begin position="38"/>
        <end position="58"/>
    </location>
</feature>
<organism evidence="2 3">
    <name type="scientific">Ranitomeya imitator</name>
    <name type="common">mimic poison frog</name>
    <dbReference type="NCBI Taxonomy" id="111125"/>
    <lineage>
        <taxon>Eukaryota</taxon>
        <taxon>Metazoa</taxon>
        <taxon>Chordata</taxon>
        <taxon>Craniata</taxon>
        <taxon>Vertebrata</taxon>
        <taxon>Euteleostomi</taxon>
        <taxon>Amphibia</taxon>
        <taxon>Batrachia</taxon>
        <taxon>Anura</taxon>
        <taxon>Neobatrachia</taxon>
        <taxon>Hyloidea</taxon>
        <taxon>Dendrobatidae</taxon>
        <taxon>Dendrobatinae</taxon>
        <taxon>Ranitomeya</taxon>
    </lineage>
</organism>
<name>A0ABN9MCH9_9NEOB</name>
<feature type="region of interest" description="Disordered" evidence="1">
    <location>
        <begin position="242"/>
        <end position="278"/>
    </location>
</feature>
<keyword evidence="3" id="KW-1185">Reference proteome</keyword>
<dbReference type="EMBL" id="CAUEEQ010060770">
    <property type="protein sequence ID" value="CAJ0964450.1"/>
    <property type="molecule type" value="Genomic_DNA"/>
</dbReference>
<feature type="compositionally biased region" description="Polar residues" evidence="1">
    <location>
        <begin position="244"/>
        <end position="261"/>
    </location>
</feature>
<comment type="caution">
    <text evidence="2">The sequence shown here is derived from an EMBL/GenBank/DDBJ whole genome shotgun (WGS) entry which is preliminary data.</text>
</comment>
<proteinExistence type="predicted"/>
<evidence type="ECO:0000256" key="1">
    <source>
        <dbReference type="SAM" id="MobiDB-lite"/>
    </source>
</evidence>
<feature type="non-terminal residue" evidence="2">
    <location>
        <position position="1"/>
    </location>
</feature>
<sequence length="402" mass="44381">SPTKKRKAPDWNADLSPKRLCPSGTTQKPKCLSDSEVDQPSLTDDPQSSSQTSSVQDLASLQRSKFGRPLRKLPTPPLSSPKSESASDHPAKEKAVRNVKPSTTKVSKSLTTKSKGKTTLVKIRATRQEDDEEEDADLGFEDENYDLSPDMQNQAPVFIPFHLRSPKPVPAEVEETVEELEIPVDLDNGTSQHLETSLFQHVVDPQVPADKEGQCDGSAEAAMTLISMGSSVYRPNIEEFLSPDQCTENDPSRNTQPFNQGPVTSPELPSPPSSPHDDICAVENSVTVDPRIMGAPHCSPNPENHPIHESLALPVEQMSYSSSWKGMLMFCCKILVLNMSVYRAYPLSPLRQAYPLSPLRQAYPLSPLRQAYPLSPLRQAYPLSPLRQAYPLRVPLRQAGIR</sequence>
<dbReference type="Proteomes" id="UP001176940">
    <property type="component" value="Unassembled WGS sequence"/>
</dbReference>
<evidence type="ECO:0000313" key="2">
    <source>
        <dbReference type="EMBL" id="CAJ0964450.1"/>
    </source>
</evidence>
<feature type="region of interest" description="Disordered" evidence="1">
    <location>
        <begin position="1"/>
        <end position="151"/>
    </location>
</feature>
<gene>
    <name evidence="2" type="ORF">RIMI_LOCUS19222413</name>
</gene>
<evidence type="ECO:0000313" key="3">
    <source>
        <dbReference type="Proteomes" id="UP001176940"/>
    </source>
</evidence>
<feature type="compositionally biased region" description="Acidic residues" evidence="1">
    <location>
        <begin position="129"/>
        <end position="145"/>
    </location>
</feature>
<protein>
    <submittedName>
        <fullName evidence="2">Uncharacterized protein</fullName>
    </submittedName>
</protein>
<reference evidence="2" key="1">
    <citation type="submission" date="2023-07" db="EMBL/GenBank/DDBJ databases">
        <authorList>
            <person name="Stuckert A."/>
        </authorList>
    </citation>
    <scope>NUCLEOTIDE SEQUENCE</scope>
</reference>
<feature type="compositionally biased region" description="Basic and acidic residues" evidence="1">
    <location>
        <begin position="85"/>
        <end position="96"/>
    </location>
</feature>
<feature type="compositionally biased region" description="Low complexity" evidence="1">
    <location>
        <begin position="102"/>
        <end position="122"/>
    </location>
</feature>
<accession>A0ABN9MCH9</accession>